<dbReference type="Proteomes" id="UP000019763">
    <property type="component" value="Unassembled WGS sequence"/>
</dbReference>
<dbReference type="InterPro" id="IPR009030">
    <property type="entry name" value="Growth_fac_rcpt_cys_sf"/>
</dbReference>
<evidence type="ECO:0000313" key="2">
    <source>
        <dbReference type="Proteomes" id="UP000019763"/>
    </source>
</evidence>
<dbReference type="VEuPathDB" id="CryptoDB:GNI_129160"/>
<dbReference type="GeneID" id="22914522"/>
<dbReference type="RefSeq" id="XP_011132101.1">
    <property type="nucleotide sequence ID" value="XM_011133799.1"/>
</dbReference>
<sequence>MQPCKYAKMALHHLAQALDLVKEYPKAIECAPEYSYQNGRCVRVYRQSPKFQCPSGFFLADNECKQAVKARLICPDGMVMVDDTCESTLTAPCEIRCPVGFVPTSRGVNGCVREMSVAKNLYCPMGTLEYGPQGLGVCVITSTQSLVESCADPTAVLDNGECLTLSLAADCSGFNKLNLRSTSDPCLKVMSKPSELRCPPGYQQVSEKEHRECQHKEYSKPVQHCSKTVVGEECIDLDFQAAELTCNEAEGYSIRNLFGICNCSKKAYKKPTIECPADGHYHAELEQCIRTSTVRFECPDGFQLRNTYCEKPMHKPPQLIFNVTLACNINPHQDLGMPQCAPQDLTKLTELLSR</sequence>
<keyword evidence="2" id="KW-1185">Reference proteome</keyword>
<comment type="caution">
    <text evidence="1">The sequence shown here is derived from an EMBL/GenBank/DDBJ whole genome shotgun (WGS) entry which is preliminary data.</text>
</comment>
<dbReference type="AlphaFoldDB" id="A0A023B1M0"/>
<gene>
    <name evidence="1" type="ORF">GNI_129160</name>
</gene>
<name>A0A023B1M0_GRENI</name>
<dbReference type="SUPFAM" id="SSF57184">
    <property type="entry name" value="Growth factor receptor domain"/>
    <property type="match status" value="1"/>
</dbReference>
<organism evidence="1 2">
    <name type="scientific">Gregarina niphandrodes</name>
    <name type="common">Septate eugregarine</name>
    <dbReference type="NCBI Taxonomy" id="110365"/>
    <lineage>
        <taxon>Eukaryota</taxon>
        <taxon>Sar</taxon>
        <taxon>Alveolata</taxon>
        <taxon>Apicomplexa</taxon>
        <taxon>Conoidasida</taxon>
        <taxon>Gregarinasina</taxon>
        <taxon>Eugregarinorida</taxon>
        <taxon>Gregarinidae</taxon>
        <taxon>Gregarina</taxon>
    </lineage>
</organism>
<accession>A0A023B1M0</accession>
<protein>
    <submittedName>
        <fullName evidence="1">Oocyst wall protein</fullName>
    </submittedName>
</protein>
<evidence type="ECO:0000313" key="1">
    <source>
        <dbReference type="EMBL" id="EZG48331.1"/>
    </source>
</evidence>
<proteinExistence type="predicted"/>
<dbReference type="EMBL" id="AFNH02000964">
    <property type="protein sequence ID" value="EZG48331.1"/>
    <property type="molecule type" value="Genomic_DNA"/>
</dbReference>
<reference evidence="1" key="1">
    <citation type="submission" date="2013-12" db="EMBL/GenBank/DDBJ databases">
        <authorList>
            <person name="Omoto C.K."/>
            <person name="Sibley D."/>
            <person name="Venepally P."/>
            <person name="Hadjithomas M."/>
            <person name="Karamycheva S."/>
            <person name="Brunk B."/>
            <person name="Roos D."/>
            <person name="Caler E."/>
            <person name="Lorenzi H."/>
        </authorList>
    </citation>
    <scope>NUCLEOTIDE SEQUENCE</scope>
</reference>
<dbReference type="OrthoDB" id="329111at2759"/>